<feature type="domain" description="Mechanosensitive ion channel transmembrane helices 2/3" evidence="10">
    <location>
        <begin position="69"/>
        <end position="102"/>
    </location>
</feature>
<dbReference type="Pfam" id="PF05552">
    <property type="entry name" value="MS_channel_1st_1"/>
    <property type="match status" value="1"/>
</dbReference>
<organism evidence="11 12">
    <name type="scientific">Namhaeicola litoreus</name>
    <dbReference type="NCBI Taxonomy" id="1052145"/>
    <lineage>
        <taxon>Bacteria</taxon>
        <taxon>Pseudomonadati</taxon>
        <taxon>Bacteroidota</taxon>
        <taxon>Flavobacteriia</taxon>
        <taxon>Flavobacteriales</taxon>
        <taxon>Flavobacteriaceae</taxon>
        <taxon>Namhaeicola</taxon>
    </lineage>
</organism>
<keyword evidence="4 7" id="KW-0812">Transmembrane</keyword>
<dbReference type="Pfam" id="PF21082">
    <property type="entry name" value="MS_channel_3rd"/>
    <property type="match status" value="1"/>
</dbReference>
<keyword evidence="5 7" id="KW-1133">Transmembrane helix</keyword>
<comment type="subcellular location">
    <subcellularLocation>
        <location evidence="1">Cell membrane</location>
        <topology evidence="1">Multi-pass membrane protein</topology>
    </subcellularLocation>
</comment>
<dbReference type="Pfam" id="PF00924">
    <property type="entry name" value="MS_channel_2nd"/>
    <property type="match status" value="1"/>
</dbReference>
<dbReference type="SUPFAM" id="SSF50182">
    <property type="entry name" value="Sm-like ribonucleoproteins"/>
    <property type="match status" value="1"/>
</dbReference>
<dbReference type="InterPro" id="IPR023408">
    <property type="entry name" value="MscS_beta-dom_sf"/>
</dbReference>
<dbReference type="InterPro" id="IPR011014">
    <property type="entry name" value="MscS_channel_TM-2"/>
</dbReference>
<accession>A0ABW3Y1S4</accession>
<dbReference type="PANTHER" id="PTHR30221:SF1">
    <property type="entry name" value="SMALL-CONDUCTANCE MECHANOSENSITIVE CHANNEL"/>
    <property type="match status" value="1"/>
</dbReference>
<dbReference type="InterPro" id="IPR010920">
    <property type="entry name" value="LSM_dom_sf"/>
</dbReference>
<evidence type="ECO:0000259" key="8">
    <source>
        <dbReference type="Pfam" id="PF00924"/>
    </source>
</evidence>
<evidence type="ECO:0000256" key="7">
    <source>
        <dbReference type="SAM" id="Phobius"/>
    </source>
</evidence>
<keyword evidence="6 7" id="KW-0472">Membrane</keyword>
<feature type="domain" description="Mechanosensitive ion channel MscS" evidence="8">
    <location>
        <begin position="104"/>
        <end position="170"/>
    </location>
</feature>
<evidence type="ECO:0000256" key="5">
    <source>
        <dbReference type="ARBA" id="ARBA00022989"/>
    </source>
</evidence>
<dbReference type="PANTHER" id="PTHR30221">
    <property type="entry name" value="SMALL-CONDUCTANCE MECHANOSENSITIVE CHANNEL"/>
    <property type="match status" value="1"/>
</dbReference>
<keyword evidence="12" id="KW-1185">Reference proteome</keyword>
<dbReference type="Gene3D" id="1.10.287.1260">
    <property type="match status" value="1"/>
</dbReference>
<evidence type="ECO:0000256" key="1">
    <source>
        <dbReference type="ARBA" id="ARBA00004651"/>
    </source>
</evidence>
<dbReference type="InterPro" id="IPR049278">
    <property type="entry name" value="MS_channel_C"/>
</dbReference>
<dbReference type="InterPro" id="IPR011066">
    <property type="entry name" value="MscS_channel_C_sf"/>
</dbReference>
<dbReference type="InterPro" id="IPR049142">
    <property type="entry name" value="MS_channel_1st"/>
</dbReference>
<dbReference type="InterPro" id="IPR006685">
    <property type="entry name" value="MscS_channel_2nd"/>
</dbReference>
<proteinExistence type="inferred from homology"/>
<gene>
    <name evidence="11" type="ORF">ACFQ39_09100</name>
</gene>
<dbReference type="SUPFAM" id="SSF82689">
    <property type="entry name" value="Mechanosensitive channel protein MscS (YggB), C-terminal domain"/>
    <property type="match status" value="1"/>
</dbReference>
<comment type="caution">
    <text evidence="11">The sequence shown here is derived from an EMBL/GenBank/DDBJ whole genome shotgun (WGS) entry which is preliminary data.</text>
</comment>
<comment type="similarity">
    <text evidence="2">Belongs to the MscS (TC 1.A.23) family.</text>
</comment>
<dbReference type="Pfam" id="PF21088">
    <property type="entry name" value="MS_channel_1st"/>
    <property type="match status" value="1"/>
</dbReference>
<evidence type="ECO:0000259" key="10">
    <source>
        <dbReference type="Pfam" id="PF21088"/>
    </source>
</evidence>
<evidence type="ECO:0000256" key="4">
    <source>
        <dbReference type="ARBA" id="ARBA00022692"/>
    </source>
</evidence>
<evidence type="ECO:0000256" key="3">
    <source>
        <dbReference type="ARBA" id="ARBA00022475"/>
    </source>
</evidence>
<evidence type="ECO:0000256" key="6">
    <source>
        <dbReference type="ARBA" id="ARBA00023136"/>
    </source>
</evidence>
<dbReference type="EMBL" id="JBHTMY010000003">
    <property type="protein sequence ID" value="MFD1315771.1"/>
    <property type="molecule type" value="Genomic_DNA"/>
</dbReference>
<feature type="transmembrane region" description="Helical" evidence="7">
    <location>
        <begin position="58"/>
        <end position="80"/>
    </location>
</feature>
<dbReference type="Gene3D" id="2.30.30.60">
    <property type="match status" value="1"/>
</dbReference>
<dbReference type="InterPro" id="IPR045275">
    <property type="entry name" value="MscS_archaea/bacteria_type"/>
</dbReference>
<reference evidence="12" key="1">
    <citation type="journal article" date="2019" name="Int. J. Syst. Evol. Microbiol.">
        <title>The Global Catalogue of Microorganisms (GCM) 10K type strain sequencing project: providing services to taxonomists for standard genome sequencing and annotation.</title>
        <authorList>
            <consortium name="The Broad Institute Genomics Platform"/>
            <consortium name="The Broad Institute Genome Sequencing Center for Infectious Disease"/>
            <person name="Wu L."/>
            <person name="Ma J."/>
        </authorList>
    </citation>
    <scope>NUCLEOTIDE SEQUENCE [LARGE SCALE GENOMIC DNA]</scope>
    <source>
        <strain evidence="12">CCUG 61485</strain>
    </source>
</reference>
<dbReference type="RefSeq" id="WP_377178260.1">
    <property type="nucleotide sequence ID" value="NZ_JBHTMY010000003.1"/>
</dbReference>
<dbReference type="Gene3D" id="3.30.70.100">
    <property type="match status" value="1"/>
</dbReference>
<dbReference type="Proteomes" id="UP001597201">
    <property type="component" value="Unassembled WGS sequence"/>
</dbReference>
<dbReference type="InterPro" id="IPR008910">
    <property type="entry name" value="MSC_TM_helix"/>
</dbReference>
<feature type="transmembrane region" description="Helical" evidence="7">
    <location>
        <begin position="20"/>
        <end position="38"/>
    </location>
</feature>
<protein>
    <submittedName>
        <fullName evidence="11">Mechanosensitive ion channel family protein</fullName>
    </submittedName>
</protein>
<dbReference type="PROSITE" id="PS01246">
    <property type="entry name" value="UPF0003"/>
    <property type="match status" value="1"/>
</dbReference>
<dbReference type="InterPro" id="IPR006686">
    <property type="entry name" value="MscS_channel_CS"/>
</dbReference>
<name>A0ABW3Y1S4_9FLAO</name>
<sequence length="273" mass="30305">MNIENLMTELSHFVITYGPKLIGAILVWFIGSFVIRKITRALHTIMDKRDLDASLKPFLKSLSGIILKLLLIITVLSMLGVEMTSFIAILGAAGLAVGLALQGSLQNFAGGVIILLFKPYKVGDFIETQGYLGTVKEILIFHTTLKTADNKIVIIPNGNLSNGSLINYSKEENRRVDFTFGIAYGESVEQARKLIIDIFNQDDRILHEPAEPFVALSTLADSSVNLTARVWVKGENYWPVFFETNEKVYKAMNEAGISIPFPQMDVHLIGNKK</sequence>
<evidence type="ECO:0000313" key="12">
    <source>
        <dbReference type="Proteomes" id="UP001597201"/>
    </source>
</evidence>
<evidence type="ECO:0000259" key="9">
    <source>
        <dbReference type="Pfam" id="PF21082"/>
    </source>
</evidence>
<keyword evidence="3" id="KW-1003">Cell membrane</keyword>
<evidence type="ECO:0000313" key="11">
    <source>
        <dbReference type="EMBL" id="MFD1315771.1"/>
    </source>
</evidence>
<dbReference type="SUPFAM" id="SSF82861">
    <property type="entry name" value="Mechanosensitive channel protein MscS (YggB), transmembrane region"/>
    <property type="match status" value="1"/>
</dbReference>
<evidence type="ECO:0000256" key="2">
    <source>
        <dbReference type="ARBA" id="ARBA00008017"/>
    </source>
</evidence>
<feature type="transmembrane region" description="Helical" evidence="7">
    <location>
        <begin position="86"/>
        <end position="117"/>
    </location>
</feature>
<feature type="domain" description="Mechanosensitive ion channel MscS C-terminal" evidence="9">
    <location>
        <begin position="176"/>
        <end position="259"/>
    </location>
</feature>